<keyword evidence="2" id="KW-1185">Reference proteome</keyword>
<sequence>MSPTPPRLRHWAVRLTLLVACIGTVATSKPYSPPVTSEYQGETLRLTTTARTATRHIIVRASADSDLDAGGNVSVQFTPRWLSTRTEATNTPELRVRMRYPEEPLTEGTTYRFDAPPGGQGSAFSRGESFGGDCNLDDTCEWNVLFDIELLGDIGEDVMEVDWKVTASVEAWDTDETPDDFAVHISEP</sequence>
<name>A0A848LM93_9BACT</name>
<dbReference type="AlphaFoldDB" id="A0A848LM93"/>
<dbReference type="EMBL" id="JABBJJ010000159">
    <property type="protein sequence ID" value="NMO18898.1"/>
    <property type="molecule type" value="Genomic_DNA"/>
</dbReference>
<protein>
    <submittedName>
        <fullName evidence="1">Uncharacterized protein</fullName>
    </submittedName>
</protein>
<gene>
    <name evidence="1" type="ORF">HG543_29135</name>
</gene>
<dbReference type="RefSeq" id="WP_169348157.1">
    <property type="nucleotide sequence ID" value="NZ_JABBJJ010000159.1"/>
</dbReference>
<reference evidence="1 2" key="1">
    <citation type="submission" date="2020-04" db="EMBL/GenBank/DDBJ databases">
        <title>Draft genome of Pyxidicoccus fallax type strain.</title>
        <authorList>
            <person name="Whitworth D.E."/>
        </authorList>
    </citation>
    <scope>NUCLEOTIDE SEQUENCE [LARGE SCALE GENOMIC DNA]</scope>
    <source>
        <strain evidence="1 2">DSM 14698</strain>
    </source>
</reference>
<comment type="caution">
    <text evidence="1">The sequence shown here is derived from an EMBL/GenBank/DDBJ whole genome shotgun (WGS) entry which is preliminary data.</text>
</comment>
<accession>A0A848LM93</accession>
<proteinExistence type="predicted"/>
<evidence type="ECO:0000313" key="1">
    <source>
        <dbReference type="EMBL" id="NMO18898.1"/>
    </source>
</evidence>
<organism evidence="1 2">
    <name type="scientific">Pyxidicoccus fallax</name>
    <dbReference type="NCBI Taxonomy" id="394095"/>
    <lineage>
        <taxon>Bacteria</taxon>
        <taxon>Pseudomonadati</taxon>
        <taxon>Myxococcota</taxon>
        <taxon>Myxococcia</taxon>
        <taxon>Myxococcales</taxon>
        <taxon>Cystobacterineae</taxon>
        <taxon>Myxococcaceae</taxon>
        <taxon>Pyxidicoccus</taxon>
    </lineage>
</organism>
<dbReference type="Proteomes" id="UP000518300">
    <property type="component" value="Unassembled WGS sequence"/>
</dbReference>
<evidence type="ECO:0000313" key="2">
    <source>
        <dbReference type="Proteomes" id="UP000518300"/>
    </source>
</evidence>